<proteinExistence type="predicted"/>
<dbReference type="AlphaFoldDB" id="A0A2N0UKC0"/>
<reference evidence="1" key="1">
    <citation type="journal article" date="2018" name="Environ. Microbiol.">
        <title>Sporulation capability and amylosome conservation among diverse human colonic and rumen isolates of the keystone starch-degrader Ruminococcus bromii.</title>
        <authorList>
            <person name="Mukhopadhya I."/>
            <person name="Morais S."/>
            <person name="Laverde-Gomez J."/>
            <person name="Sheridan P.O."/>
            <person name="Walker A.W."/>
            <person name="Kelly W."/>
            <person name="Klieve A.V."/>
            <person name="Ouwerkerk D."/>
            <person name="Duncan S.H."/>
            <person name="Louis P."/>
            <person name="Koropatkin N."/>
            <person name="Cockburn D."/>
            <person name="Kibler R."/>
            <person name="Cooper P.J."/>
            <person name="Sandoval C."/>
            <person name="Crost E."/>
            <person name="Juge N."/>
            <person name="Bayer E.A."/>
            <person name="Flint H.J."/>
        </authorList>
    </citation>
    <scope>NUCLEOTIDE SEQUENCE [LARGE SCALE GENOMIC DNA]</scope>
    <source>
        <strain evidence="1">ATCC 27255</strain>
    </source>
</reference>
<keyword evidence="2" id="KW-1185">Reference proteome</keyword>
<gene>
    <name evidence="1" type="ORF">RBATCC27255_01539</name>
</gene>
<dbReference type="Proteomes" id="UP000233425">
    <property type="component" value="Unassembled WGS sequence"/>
</dbReference>
<evidence type="ECO:0000313" key="2">
    <source>
        <dbReference type="Proteomes" id="UP000233425"/>
    </source>
</evidence>
<organism evidence="1 2">
    <name type="scientific">Ruminococcus bromii</name>
    <dbReference type="NCBI Taxonomy" id="40518"/>
    <lineage>
        <taxon>Bacteria</taxon>
        <taxon>Bacillati</taxon>
        <taxon>Bacillota</taxon>
        <taxon>Clostridia</taxon>
        <taxon>Eubacteriales</taxon>
        <taxon>Oscillospiraceae</taxon>
        <taxon>Ruminococcus</taxon>
    </lineage>
</organism>
<accession>A0A2N0UKC0</accession>
<comment type="caution">
    <text evidence="1">The sequence shown here is derived from an EMBL/GenBank/DDBJ whole genome shotgun (WGS) entry which is preliminary data.</text>
</comment>
<dbReference type="RefSeq" id="WP_101029487.1">
    <property type="nucleotide sequence ID" value="NZ_CABMMZ010000070.1"/>
</dbReference>
<name>A0A2N0UKC0_9FIRM</name>
<evidence type="ECO:0000313" key="1">
    <source>
        <dbReference type="EMBL" id="PKD27435.1"/>
    </source>
</evidence>
<sequence length="159" mass="18266">MSDNYMLNEVVKYWKLTNDLLVAFEDFNGQIQKHTVHLPKEDIDTILNIGITTGIKNWCDRVDILEDKPLGTYYSEQVSRGGSLIFHDKIFDRVGVMTLSNFLQSYSCIYSAATSYGLSEHCIDGYFYNSPRICDYIIQFALFEDIPYFHAEETEGGSI</sequence>
<protein>
    <submittedName>
        <fullName evidence="1">Uncharacterized protein</fullName>
    </submittedName>
</protein>
<dbReference type="EMBL" id="NNSR01000070">
    <property type="protein sequence ID" value="PKD27435.1"/>
    <property type="molecule type" value="Genomic_DNA"/>
</dbReference>